<dbReference type="InterPro" id="IPR001296">
    <property type="entry name" value="Glyco_trans_1"/>
</dbReference>
<sequence length="383" mass="42248">MPNTKTNHISPGRHPKRLAILMPSRSWGGIERVIVNLINQLSISGIQVDLLLSRDREVPYPEELNPNTNVIDLGTYHKLSAILPVARYLQKFKPDALLTAKDHGANVGIISAELSRTNTPVFVSIHSSLSQTVTKFTRKFWVKHLYPRANAIITVSQGAARGLCTTFKIKPEKVHVIYNPITNQSLFHLANESPNHPWLLNNRSAPVILGVGRLSSSKDFPTLIKAFKKVREEMPARLLIIGEGEKREYLENLIEELGLQNDVDLPGFYSNPYSIMKKADLFALSSAWEGFGNVLAEAISLGTPAVSTNCPSGPSEILNGGLYGPLVPVGDVDSMAKAMKEVLVNPPNPESLRKAGLRFSQENIALEYQKIMGLSPSEDETEK</sequence>
<organism evidence="3 4">
    <name type="scientific">Thiohalorhabdus denitrificans</name>
    <dbReference type="NCBI Taxonomy" id="381306"/>
    <lineage>
        <taxon>Bacteria</taxon>
        <taxon>Pseudomonadati</taxon>
        <taxon>Pseudomonadota</taxon>
        <taxon>Gammaproteobacteria</taxon>
        <taxon>Thiohalorhabdales</taxon>
        <taxon>Thiohalorhabdaceae</taxon>
        <taxon>Thiohalorhabdus</taxon>
    </lineage>
</organism>
<protein>
    <submittedName>
        <fullName evidence="3">Glycosyltransferase involved in cell wall bisynthesis</fullName>
    </submittedName>
</protein>
<keyword evidence="4" id="KW-1185">Reference proteome</keyword>
<evidence type="ECO:0000313" key="3">
    <source>
        <dbReference type="EMBL" id="SCX76485.1"/>
    </source>
</evidence>
<evidence type="ECO:0000259" key="1">
    <source>
        <dbReference type="Pfam" id="PF00534"/>
    </source>
</evidence>
<dbReference type="GO" id="GO:0016757">
    <property type="term" value="F:glycosyltransferase activity"/>
    <property type="evidence" value="ECO:0007669"/>
    <property type="project" value="InterPro"/>
</dbReference>
<dbReference type="SUPFAM" id="SSF53756">
    <property type="entry name" value="UDP-Glycosyltransferase/glycogen phosphorylase"/>
    <property type="match status" value="1"/>
</dbReference>
<accession>A0A0P9EL44</accession>
<dbReference type="GO" id="GO:1901135">
    <property type="term" value="P:carbohydrate derivative metabolic process"/>
    <property type="evidence" value="ECO:0007669"/>
    <property type="project" value="UniProtKB-ARBA"/>
</dbReference>
<reference evidence="4" key="1">
    <citation type="submission" date="2016-10" db="EMBL/GenBank/DDBJ databases">
        <authorList>
            <person name="Varghese N."/>
        </authorList>
    </citation>
    <scope>NUCLEOTIDE SEQUENCE [LARGE SCALE GENOMIC DNA]</scope>
    <source>
        <strain evidence="4">HL 19</strain>
    </source>
</reference>
<dbReference type="Pfam" id="PF13439">
    <property type="entry name" value="Glyco_transf_4"/>
    <property type="match status" value="1"/>
</dbReference>
<proteinExistence type="predicted"/>
<dbReference type="OrthoDB" id="9055506at2"/>
<dbReference type="PANTHER" id="PTHR12526">
    <property type="entry name" value="GLYCOSYLTRANSFERASE"/>
    <property type="match status" value="1"/>
</dbReference>
<gene>
    <name evidence="3" type="ORF">SAMN05661077_0312</name>
</gene>
<dbReference type="AlphaFoldDB" id="A0A0P9EL44"/>
<evidence type="ECO:0000313" key="4">
    <source>
        <dbReference type="Proteomes" id="UP000183104"/>
    </source>
</evidence>
<dbReference type="PATRIC" id="fig|381306.5.peg.1697"/>
<evidence type="ECO:0000259" key="2">
    <source>
        <dbReference type="Pfam" id="PF13439"/>
    </source>
</evidence>
<feature type="domain" description="Glycosyltransferase subfamily 4-like N-terminal" evidence="2">
    <location>
        <begin position="27"/>
        <end position="181"/>
    </location>
</feature>
<dbReference type="Gene3D" id="3.40.50.2000">
    <property type="entry name" value="Glycogen Phosphorylase B"/>
    <property type="match status" value="2"/>
</dbReference>
<dbReference type="EMBL" id="FMUN01000001">
    <property type="protein sequence ID" value="SCX76485.1"/>
    <property type="molecule type" value="Genomic_DNA"/>
</dbReference>
<feature type="domain" description="Glycosyl transferase family 1" evidence="1">
    <location>
        <begin position="203"/>
        <end position="356"/>
    </location>
</feature>
<dbReference type="Pfam" id="PF00534">
    <property type="entry name" value="Glycos_transf_1"/>
    <property type="match status" value="1"/>
</dbReference>
<dbReference type="PANTHER" id="PTHR12526:SF630">
    <property type="entry name" value="GLYCOSYLTRANSFERASE"/>
    <property type="match status" value="1"/>
</dbReference>
<dbReference type="CDD" id="cd03811">
    <property type="entry name" value="GT4_GT28_WabH-like"/>
    <property type="match status" value="1"/>
</dbReference>
<dbReference type="Proteomes" id="UP000183104">
    <property type="component" value="Unassembled WGS sequence"/>
</dbReference>
<dbReference type="InterPro" id="IPR028098">
    <property type="entry name" value="Glyco_trans_4-like_N"/>
</dbReference>
<name>A0A0P9EL44_9GAMM</name>
<dbReference type="STRING" id="381306.AN478_12710"/>
<keyword evidence="3" id="KW-0808">Transferase</keyword>